<sequence length="30" mass="3306">MGGPALFLALDLAVAPPKSPAEWKRWLEKL</sequence>
<accession>A0A1Q9BR14</accession>
<evidence type="ECO:0000313" key="2">
    <source>
        <dbReference type="Proteomes" id="UP000186817"/>
    </source>
</evidence>
<dbReference type="AlphaFoldDB" id="A0A1Q9BR14"/>
<keyword evidence="2" id="KW-1185">Reference proteome</keyword>
<organism evidence="1 2">
    <name type="scientific">Symbiodinium microadriaticum</name>
    <name type="common">Dinoflagellate</name>
    <name type="synonym">Zooxanthella microadriatica</name>
    <dbReference type="NCBI Taxonomy" id="2951"/>
    <lineage>
        <taxon>Eukaryota</taxon>
        <taxon>Sar</taxon>
        <taxon>Alveolata</taxon>
        <taxon>Dinophyceae</taxon>
        <taxon>Suessiales</taxon>
        <taxon>Symbiodiniaceae</taxon>
        <taxon>Symbiodinium</taxon>
    </lineage>
</organism>
<reference evidence="1 2" key="1">
    <citation type="submission" date="2016-02" db="EMBL/GenBank/DDBJ databases">
        <title>Genome analysis of coral dinoflagellate symbionts highlights evolutionary adaptations to a symbiotic lifestyle.</title>
        <authorList>
            <person name="Aranda M."/>
            <person name="Li Y."/>
            <person name="Liew Y.J."/>
            <person name="Baumgarten S."/>
            <person name="Simakov O."/>
            <person name="Wilson M."/>
            <person name="Piel J."/>
            <person name="Ashoor H."/>
            <person name="Bougouffa S."/>
            <person name="Bajic V.B."/>
            <person name="Ryu T."/>
            <person name="Ravasi T."/>
            <person name="Bayer T."/>
            <person name="Micklem G."/>
            <person name="Kim H."/>
            <person name="Bhak J."/>
            <person name="Lajeunesse T.C."/>
            <person name="Voolstra C.R."/>
        </authorList>
    </citation>
    <scope>NUCLEOTIDE SEQUENCE [LARGE SCALE GENOMIC DNA]</scope>
    <source>
        <strain evidence="1 2">CCMP2467</strain>
    </source>
</reference>
<gene>
    <name evidence="1" type="ORF">AK812_SmicGene47733</name>
</gene>
<proteinExistence type="predicted"/>
<comment type="caution">
    <text evidence="1">The sequence shown here is derived from an EMBL/GenBank/DDBJ whole genome shotgun (WGS) entry which is preliminary data.</text>
</comment>
<feature type="non-terminal residue" evidence="1">
    <location>
        <position position="30"/>
    </location>
</feature>
<evidence type="ECO:0000313" key="1">
    <source>
        <dbReference type="EMBL" id="OLP73147.1"/>
    </source>
</evidence>
<name>A0A1Q9BR14_SYMMI</name>
<dbReference type="Proteomes" id="UP000186817">
    <property type="component" value="Unassembled WGS sequence"/>
</dbReference>
<protein>
    <submittedName>
        <fullName evidence="1">Uncharacterized protein</fullName>
    </submittedName>
</protein>
<dbReference type="EMBL" id="LSRX01006238">
    <property type="protein sequence ID" value="OLP73147.1"/>
    <property type="molecule type" value="Genomic_DNA"/>
</dbReference>